<protein>
    <recommendedName>
        <fullName evidence="3">Lipoprotein</fullName>
    </recommendedName>
</protein>
<dbReference type="Proteomes" id="UP000010729">
    <property type="component" value="Unassembled WGS sequence"/>
</dbReference>
<evidence type="ECO:0000313" key="2">
    <source>
        <dbReference type="Proteomes" id="UP000010729"/>
    </source>
</evidence>
<accession>N1V7B6</accession>
<evidence type="ECO:0008006" key="3">
    <source>
        <dbReference type="Google" id="ProtNLM"/>
    </source>
</evidence>
<sequence>MRKAIRTAAAIPILAVLLAGCYEQDVEETDPLAVGVDADVGPVQVRSLLVVSAAVDEPGRLLGTFSNTLDNPAEVTIADADEEVSFTVDGGTDLGLDTSPVHLGSIAERPGSRVPITVTVGSQSVDLLAPVMDGSLDPYAPYLPTIAPSSPAPTR</sequence>
<keyword evidence="2" id="KW-1185">Reference proteome</keyword>
<organism evidence="1 2">
    <name type="scientific">Arthrobacter crystallopoietes BAB-32</name>
    <dbReference type="NCBI Taxonomy" id="1246476"/>
    <lineage>
        <taxon>Bacteria</taxon>
        <taxon>Bacillati</taxon>
        <taxon>Actinomycetota</taxon>
        <taxon>Actinomycetes</taxon>
        <taxon>Micrococcales</taxon>
        <taxon>Micrococcaceae</taxon>
        <taxon>Crystallibacter</taxon>
    </lineage>
</organism>
<name>N1V7B6_9MICC</name>
<comment type="caution">
    <text evidence="1">The sequence shown here is derived from an EMBL/GenBank/DDBJ whole genome shotgun (WGS) entry which is preliminary data.</text>
</comment>
<gene>
    <name evidence="1" type="ORF">D477_011186</name>
</gene>
<dbReference type="EMBL" id="ANPE02000130">
    <property type="protein sequence ID" value="EMY34138.1"/>
    <property type="molecule type" value="Genomic_DNA"/>
</dbReference>
<dbReference type="RefSeq" id="WP_005269068.1">
    <property type="nucleotide sequence ID" value="NZ_ANPE02000130.1"/>
</dbReference>
<evidence type="ECO:0000313" key="1">
    <source>
        <dbReference type="EMBL" id="EMY34138.1"/>
    </source>
</evidence>
<dbReference type="OrthoDB" id="3267550at2"/>
<reference evidence="1 2" key="1">
    <citation type="journal article" date="2013" name="Genome Announc.">
        <title>Draft Genome Sequence of Arthrobacter crystallopoietes Strain BAB-32, Revealing Genes for Bioremediation.</title>
        <authorList>
            <person name="Joshi M.N."/>
            <person name="Pandit A.S."/>
            <person name="Sharma A."/>
            <person name="Pandya R.V."/>
            <person name="Desai S.M."/>
            <person name="Saxena A.K."/>
            <person name="Bagatharia S.B."/>
        </authorList>
    </citation>
    <scope>NUCLEOTIDE SEQUENCE [LARGE SCALE GENOMIC DNA]</scope>
    <source>
        <strain evidence="1 2">BAB-32</strain>
    </source>
</reference>
<proteinExistence type="predicted"/>
<dbReference type="AlphaFoldDB" id="N1V7B6"/>
<dbReference type="PROSITE" id="PS51257">
    <property type="entry name" value="PROKAR_LIPOPROTEIN"/>
    <property type="match status" value="1"/>
</dbReference>